<dbReference type="GeneID" id="98295515"/>
<dbReference type="GO" id="GO:0043190">
    <property type="term" value="C:ATP-binding cassette (ABC) transporter complex"/>
    <property type="evidence" value="ECO:0007669"/>
    <property type="project" value="InterPro"/>
</dbReference>
<proteinExistence type="inferred from homology"/>
<dbReference type="PANTHER" id="PTHR30477:SF13">
    <property type="entry name" value="IRON TRANSPORT SYSTEM MEMBRANE PROTEIN HI_0360-RELATED"/>
    <property type="match status" value="1"/>
</dbReference>
<accession>A0A261G6Y4</accession>
<dbReference type="AlphaFoldDB" id="A0A261G6Y4"/>
<evidence type="ECO:0000256" key="4">
    <source>
        <dbReference type="ARBA" id="ARBA00022989"/>
    </source>
</evidence>
<dbReference type="PANTHER" id="PTHR30477">
    <property type="entry name" value="ABC-TRANSPORTER METAL-BINDING PROTEIN"/>
    <property type="match status" value="1"/>
</dbReference>
<keyword evidence="3 6" id="KW-0812">Transmembrane</keyword>
<dbReference type="EMBL" id="MWXA01000005">
    <property type="protein sequence ID" value="OZG66776.1"/>
    <property type="molecule type" value="Genomic_DNA"/>
</dbReference>
<feature type="transmembrane region" description="Helical" evidence="7">
    <location>
        <begin position="140"/>
        <end position="159"/>
    </location>
</feature>
<sequence length="294" mass="30557">MNLLMDLWQVQEMRTALLVGSTVAIATACIGVLTVLRGQSFAGHSLTDLASVGGSAAYLLGINQLWGFLVASVLAGLGMHAIGIERIRGRDVATGIVLATGMGFTSLFITLSMTGKSGGSAAVAVLFGSLFAINPQTVPLICLLAVVSIVAMALIWRPALFVTVSPQLAHANGVRNGLINAVFMCILGIGVALGSISVGAILSTALLIGPASCGLILARRMRDAIITAGVLGFASVWIGVILSYESYHWTGGKSWSVSFCIVALILLMYLVCRVLRSLGLVHGNARRKAVVAHV</sequence>
<keyword evidence="6" id="KW-0813">Transport</keyword>
<evidence type="ECO:0000256" key="1">
    <source>
        <dbReference type="ARBA" id="ARBA00004141"/>
    </source>
</evidence>
<evidence type="ECO:0000256" key="2">
    <source>
        <dbReference type="ARBA" id="ARBA00008034"/>
    </source>
</evidence>
<evidence type="ECO:0000256" key="6">
    <source>
        <dbReference type="RuleBase" id="RU003943"/>
    </source>
</evidence>
<evidence type="ECO:0000256" key="7">
    <source>
        <dbReference type="SAM" id="Phobius"/>
    </source>
</evidence>
<feature type="transmembrane region" description="Helical" evidence="7">
    <location>
        <begin position="56"/>
        <end position="80"/>
    </location>
</feature>
<dbReference type="InterPro" id="IPR001626">
    <property type="entry name" value="ABC_TroCD"/>
</dbReference>
<evidence type="ECO:0000256" key="3">
    <source>
        <dbReference type="ARBA" id="ARBA00022692"/>
    </source>
</evidence>
<feature type="transmembrane region" description="Helical" evidence="7">
    <location>
        <begin position="92"/>
        <end position="111"/>
    </location>
</feature>
<organism evidence="8 9">
    <name type="scientific">Bifidobacterium aquikefiri</name>
    <dbReference type="NCBI Taxonomy" id="1653207"/>
    <lineage>
        <taxon>Bacteria</taxon>
        <taxon>Bacillati</taxon>
        <taxon>Actinomycetota</taxon>
        <taxon>Actinomycetes</taxon>
        <taxon>Bifidobacteriales</taxon>
        <taxon>Bifidobacteriaceae</taxon>
        <taxon>Bifidobacterium</taxon>
    </lineage>
</organism>
<evidence type="ECO:0000313" key="9">
    <source>
        <dbReference type="Proteomes" id="UP000216451"/>
    </source>
</evidence>
<dbReference type="RefSeq" id="WP_094693072.1">
    <property type="nucleotide sequence ID" value="NZ_JBDNSG010000001.1"/>
</dbReference>
<dbReference type="Proteomes" id="UP000216451">
    <property type="component" value="Unassembled WGS sequence"/>
</dbReference>
<feature type="transmembrane region" description="Helical" evidence="7">
    <location>
        <begin position="16"/>
        <end position="36"/>
    </location>
</feature>
<feature type="transmembrane region" description="Helical" evidence="7">
    <location>
        <begin position="224"/>
        <end position="244"/>
    </location>
</feature>
<dbReference type="InterPro" id="IPR037294">
    <property type="entry name" value="ABC_BtuC-like"/>
</dbReference>
<keyword evidence="4 7" id="KW-1133">Transmembrane helix</keyword>
<evidence type="ECO:0000313" key="8">
    <source>
        <dbReference type="EMBL" id="OZG66776.1"/>
    </source>
</evidence>
<feature type="transmembrane region" description="Helical" evidence="7">
    <location>
        <begin position="179"/>
        <end position="212"/>
    </location>
</feature>
<evidence type="ECO:0000256" key="5">
    <source>
        <dbReference type="ARBA" id="ARBA00023136"/>
    </source>
</evidence>
<dbReference type="Gene3D" id="1.10.3470.10">
    <property type="entry name" value="ABC transporter involved in vitamin B12 uptake, BtuC"/>
    <property type="match status" value="1"/>
</dbReference>
<keyword evidence="9" id="KW-1185">Reference proteome</keyword>
<dbReference type="OrthoDB" id="2375762at2"/>
<dbReference type="Pfam" id="PF00950">
    <property type="entry name" value="ABC-3"/>
    <property type="match status" value="1"/>
</dbReference>
<dbReference type="GO" id="GO:0055085">
    <property type="term" value="P:transmembrane transport"/>
    <property type="evidence" value="ECO:0007669"/>
    <property type="project" value="InterPro"/>
</dbReference>
<name>A0A261G6Y4_9BIFI</name>
<dbReference type="GO" id="GO:0010043">
    <property type="term" value="P:response to zinc ion"/>
    <property type="evidence" value="ECO:0007669"/>
    <property type="project" value="TreeGrafter"/>
</dbReference>
<feature type="transmembrane region" description="Helical" evidence="7">
    <location>
        <begin position="256"/>
        <end position="278"/>
    </location>
</feature>
<reference evidence="8 9" key="1">
    <citation type="journal article" date="2017" name="BMC Genomics">
        <title>Comparative genomic and phylogenomic analyses of the Bifidobacteriaceae family.</title>
        <authorList>
            <person name="Lugli G.A."/>
            <person name="Milani C."/>
            <person name="Turroni F."/>
            <person name="Duranti S."/>
            <person name="Mancabelli L."/>
            <person name="Mangifesta M."/>
            <person name="Ferrario C."/>
            <person name="Modesto M."/>
            <person name="Mattarelli P."/>
            <person name="Jiri K."/>
            <person name="van Sinderen D."/>
            <person name="Ventura M."/>
        </authorList>
    </citation>
    <scope>NUCLEOTIDE SEQUENCE [LARGE SCALE GENOMIC DNA]</scope>
    <source>
        <strain evidence="8 9">LMG 28769</strain>
    </source>
</reference>
<comment type="similarity">
    <text evidence="2 6">Belongs to the ABC-3 integral membrane protein family.</text>
</comment>
<gene>
    <name evidence="8" type="ORF">BAQU_0848</name>
</gene>
<dbReference type="SUPFAM" id="SSF81345">
    <property type="entry name" value="ABC transporter involved in vitamin B12 uptake, BtuC"/>
    <property type="match status" value="1"/>
</dbReference>
<comment type="subcellular location">
    <subcellularLocation>
        <location evidence="6">Cell membrane</location>
        <topology evidence="6">Multi-pass membrane protein</topology>
    </subcellularLocation>
    <subcellularLocation>
        <location evidence="1">Membrane</location>
        <topology evidence="1">Multi-pass membrane protein</topology>
    </subcellularLocation>
</comment>
<comment type="caution">
    <text evidence="8">The sequence shown here is derived from an EMBL/GenBank/DDBJ whole genome shotgun (WGS) entry which is preliminary data.</text>
</comment>
<protein>
    <submittedName>
        <fullName evidence="8">ABC transporter</fullName>
    </submittedName>
</protein>
<keyword evidence="5 7" id="KW-0472">Membrane</keyword>